<dbReference type="GO" id="GO:0004499">
    <property type="term" value="F:N,N-dimethylaniline monooxygenase activity"/>
    <property type="evidence" value="ECO:0007669"/>
    <property type="project" value="InterPro"/>
</dbReference>
<dbReference type="Pfam" id="PF00743">
    <property type="entry name" value="FMO-like"/>
    <property type="match status" value="1"/>
</dbReference>
<organism evidence="6 8">
    <name type="scientific">Rodentibacter trehalosifermentans</name>
    <dbReference type="NCBI Taxonomy" id="1908263"/>
    <lineage>
        <taxon>Bacteria</taxon>
        <taxon>Pseudomonadati</taxon>
        <taxon>Pseudomonadota</taxon>
        <taxon>Gammaproteobacteria</taxon>
        <taxon>Pasteurellales</taxon>
        <taxon>Pasteurellaceae</taxon>
        <taxon>Rodentibacter</taxon>
    </lineage>
</organism>
<dbReference type="InterPro" id="IPR020946">
    <property type="entry name" value="Flavin_mOase-like"/>
</dbReference>
<accession>A0A1V3J6Y8</accession>
<dbReference type="GO" id="GO:0050661">
    <property type="term" value="F:NADP binding"/>
    <property type="evidence" value="ECO:0007669"/>
    <property type="project" value="InterPro"/>
</dbReference>
<gene>
    <name evidence="6" type="ORF">BKK51_12925</name>
    <name evidence="7" type="ORF">BKK52_01355</name>
</gene>
<dbReference type="EMBL" id="MLHL01000006">
    <property type="protein sequence ID" value="OOF50821.1"/>
    <property type="molecule type" value="Genomic_DNA"/>
</dbReference>
<evidence type="ECO:0000256" key="5">
    <source>
        <dbReference type="ARBA" id="ARBA00023002"/>
    </source>
</evidence>
<evidence type="ECO:0000313" key="8">
    <source>
        <dbReference type="Proteomes" id="UP000188728"/>
    </source>
</evidence>
<evidence type="ECO:0000256" key="1">
    <source>
        <dbReference type="ARBA" id="ARBA00009183"/>
    </source>
</evidence>
<protein>
    <submittedName>
        <fullName evidence="6">Monooxygenase</fullName>
    </submittedName>
</protein>
<keyword evidence="6" id="KW-0503">Monooxygenase</keyword>
<evidence type="ECO:0000256" key="2">
    <source>
        <dbReference type="ARBA" id="ARBA00022630"/>
    </source>
</evidence>
<keyword evidence="5" id="KW-0560">Oxidoreductase</keyword>
<keyword evidence="4" id="KW-0521">NADP</keyword>
<dbReference type="PRINTS" id="PR00370">
    <property type="entry name" value="FMOXYGENASE"/>
</dbReference>
<dbReference type="Proteomes" id="UP000188728">
    <property type="component" value="Unassembled WGS sequence"/>
</dbReference>
<dbReference type="AlphaFoldDB" id="A0A1V3IM20"/>
<dbReference type="EMBL" id="MLHK01000097">
    <property type="protein sequence ID" value="OOF42412.1"/>
    <property type="molecule type" value="Genomic_DNA"/>
</dbReference>
<dbReference type="InterPro" id="IPR000960">
    <property type="entry name" value="Flavin_mOase"/>
</dbReference>
<dbReference type="SUPFAM" id="SSF51905">
    <property type="entry name" value="FAD/NAD(P)-binding domain"/>
    <property type="match status" value="2"/>
</dbReference>
<evidence type="ECO:0000256" key="3">
    <source>
        <dbReference type="ARBA" id="ARBA00022827"/>
    </source>
</evidence>
<evidence type="ECO:0000313" key="7">
    <source>
        <dbReference type="EMBL" id="OOF50821.1"/>
    </source>
</evidence>
<dbReference type="GO" id="GO:0050660">
    <property type="term" value="F:flavin adenine dinucleotide binding"/>
    <property type="evidence" value="ECO:0007669"/>
    <property type="project" value="InterPro"/>
</dbReference>
<dbReference type="RefSeq" id="WP_077474812.1">
    <property type="nucleotide sequence ID" value="NZ_MLHK01000097.1"/>
</dbReference>
<dbReference type="PANTHER" id="PTHR23023">
    <property type="entry name" value="DIMETHYLANILINE MONOOXYGENASE"/>
    <property type="match status" value="1"/>
</dbReference>
<keyword evidence="3" id="KW-0274">FAD</keyword>
<dbReference type="InterPro" id="IPR036188">
    <property type="entry name" value="FAD/NAD-bd_sf"/>
</dbReference>
<reference evidence="8 9" key="1">
    <citation type="submission" date="2016-10" db="EMBL/GenBank/DDBJ databases">
        <title>Rodentibacter gen. nov. and new species.</title>
        <authorList>
            <person name="Christensen H."/>
        </authorList>
    </citation>
    <scope>NUCLEOTIDE SEQUENCE [LARGE SCALE GENOMIC DNA]</scope>
    <source>
        <strain evidence="6 8">H1983213011</strain>
        <strain evidence="7 9">H1987082031</strain>
    </source>
</reference>
<dbReference type="OrthoDB" id="9790219at2"/>
<comment type="similarity">
    <text evidence="1">Belongs to the FMO family.</text>
</comment>
<evidence type="ECO:0000256" key="4">
    <source>
        <dbReference type="ARBA" id="ARBA00022857"/>
    </source>
</evidence>
<dbReference type="GeneID" id="85657478"/>
<dbReference type="Proteomes" id="UP000189161">
    <property type="component" value="Unassembled WGS sequence"/>
</dbReference>
<proteinExistence type="inferred from homology"/>
<dbReference type="Gene3D" id="3.50.50.60">
    <property type="entry name" value="FAD/NAD(P)-binding domain"/>
    <property type="match status" value="1"/>
</dbReference>
<evidence type="ECO:0000313" key="9">
    <source>
        <dbReference type="Proteomes" id="UP000189161"/>
    </source>
</evidence>
<evidence type="ECO:0000313" key="6">
    <source>
        <dbReference type="EMBL" id="OOF42412.1"/>
    </source>
</evidence>
<keyword evidence="9" id="KW-1185">Reference proteome</keyword>
<comment type="caution">
    <text evidence="6">The sequence shown here is derived from an EMBL/GenBank/DDBJ whole genome shotgun (WGS) entry which is preliminary data.</text>
</comment>
<sequence>MKLAIIGAGPAGIISAYNAAQNNIEVVLFEKLANVGGIWNPDSGGAYYHTKMQNSKYTFYFSEIPSESKNNFLSVKDVHSYLSNIPLGKNKNIAIRLNTSINNLKKTPEGWLLTLQCGTHITTEIFDKVIVTIGELWNPRKFSVPGIENFSGNLLTSLDYQSPIDFKDQNVLVIGGGVSGADIASDLVPYANSVTLSIKKLGLFLPREYPNGPNDLMHSYLGRYLLNNLSFNDFLNYLDKLLPDYMQIYRQSGVLPINANNNAVHVNEKIIPHIASKNIGIKPVINKVLENGSIEFSDFSYMKYDTIISCMGYEMPNYSFIEGFNRDELFEHFFWFKDPSLAILNPPVDTNGFGAAFPYFDVISRWIINVFSGKTKLPPSETMNEWCKENMSSLHVKRFYDSWLETIRIGLESNVIPDPKTDFKAYWNIITSVMRPEYLLQPPTNIDKGIMDNFFNFEHVKIRILGGFNKDILDFLLKKGDINIKEYESALHVTTEYVIDPKLLYDQKYILE</sequence>
<name>A0A1V3IM20_9PAST</name>
<keyword evidence="2" id="KW-0285">Flavoprotein</keyword>
<dbReference type="InterPro" id="IPR050346">
    <property type="entry name" value="FMO-like"/>
</dbReference>
<accession>A0A1V3IM20</accession>